<comment type="caution">
    <text evidence="3">The sequence shown here is derived from an EMBL/GenBank/DDBJ whole genome shotgun (WGS) entry which is preliminary data.</text>
</comment>
<dbReference type="InterPro" id="IPR000305">
    <property type="entry name" value="GIY-YIG_endonuc"/>
</dbReference>
<feature type="domain" description="GIY-YIG" evidence="2">
    <location>
        <begin position="1"/>
        <end position="79"/>
    </location>
</feature>
<accession>A0A0G0MPS7</accession>
<dbReference type="PANTHER" id="PTHR34477:SF1">
    <property type="entry name" value="UPF0213 PROTEIN YHBQ"/>
    <property type="match status" value="1"/>
</dbReference>
<dbReference type="Proteomes" id="UP000034235">
    <property type="component" value="Unassembled WGS sequence"/>
</dbReference>
<evidence type="ECO:0000256" key="1">
    <source>
        <dbReference type="ARBA" id="ARBA00007435"/>
    </source>
</evidence>
<dbReference type="Gene3D" id="3.40.1440.10">
    <property type="entry name" value="GIY-YIG endonuclease"/>
    <property type="match status" value="1"/>
</dbReference>
<dbReference type="InterPro" id="IPR050190">
    <property type="entry name" value="UPF0213_domain"/>
</dbReference>
<name>A0A0G0MPS7_9BACT</name>
<evidence type="ECO:0000259" key="2">
    <source>
        <dbReference type="PROSITE" id="PS50164"/>
    </source>
</evidence>
<organism evidence="3 4">
    <name type="scientific">Candidatus Daviesbacteria bacterium GW2011_GWA2_38_24</name>
    <dbReference type="NCBI Taxonomy" id="1618422"/>
    <lineage>
        <taxon>Bacteria</taxon>
        <taxon>Candidatus Daviesiibacteriota</taxon>
    </lineage>
</organism>
<gene>
    <name evidence="3" type="ORF">US86_C0002G0053</name>
</gene>
<comment type="similarity">
    <text evidence="1">Belongs to the UPF0213 family.</text>
</comment>
<dbReference type="Pfam" id="PF01541">
    <property type="entry name" value="GIY-YIG"/>
    <property type="match status" value="1"/>
</dbReference>
<dbReference type="SUPFAM" id="SSF82771">
    <property type="entry name" value="GIY-YIG endonuclease"/>
    <property type="match status" value="1"/>
</dbReference>
<proteinExistence type="inferred from homology"/>
<dbReference type="EMBL" id="LBUP01000002">
    <property type="protein sequence ID" value="KKQ66936.1"/>
    <property type="molecule type" value="Genomic_DNA"/>
</dbReference>
<evidence type="ECO:0000313" key="4">
    <source>
        <dbReference type="Proteomes" id="UP000034235"/>
    </source>
</evidence>
<dbReference type="InterPro" id="IPR035901">
    <property type="entry name" value="GIY-YIG_endonuc_sf"/>
</dbReference>
<dbReference type="AlphaFoldDB" id="A0A0G0MPS7"/>
<dbReference type="PANTHER" id="PTHR34477">
    <property type="entry name" value="UPF0213 PROTEIN YHBQ"/>
    <property type="match status" value="1"/>
</dbReference>
<evidence type="ECO:0000313" key="3">
    <source>
        <dbReference type="EMBL" id="KKQ66936.1"/>
    </source>
</evidence>
<protein>
    <recommendedName>
        <fullName evidence="2">GIY-YIG domain-containing protein</fullName>
    </recommendedName>
</protein>
<reference evidence="3 4" key="1">
    <citation type="journal article" date="2015" name="Nature">
        <title>rRNA introns, odd ribosomes, and small enigmatic genomes across a large radiation of phyla.</title>
        <authorList>
            <person name="Brown C.T."/>
            <person name="Hug L.A."/>
            <person name="Thomas B.C."/>
            <person name="Sharon I."/>
            <person name="Castelle C.J."/>
            <person name="Singh A."/>
            <person name="Wilkins M.J."/>
            <person name="Williams K.H."/>
            <person name="Banfield J.F."/>
        </authorList>
    </citation>
    <scope>NUCLEOTIDE SEQUENCE [LARGE SCALE GENOMIC DNA]</scope>
</reference>
<dbReference type="PROSITE" id="PS50164">
    <property type="entry name" value="GIY_YIG"/>
    <property type="match status" value="1"/>
</dbReference>
<sequence length="85" mass="10183">MYFVYALYNSKEDKIYVGQTRNLEKRLFEHNSKLGNHYTAKLTGSWIVVYKEEVVSRRVAINREKQLKSYQGRQFIKNLIKQIPL</sequence>